<dbReference type="InterPro" id="IPR029052">
    <property type="entry name" value="Metallo-depent_PP-like"/>
</dbReference>
<dbReference type="Proteomes" id="UP001516023">
    <property type="component" value="Unassembled WGS sequence"/>
</dbReference>
<name>A0ABD3P092_9STRA</name>
<feature type="compositionally biased region" description="Polar residues" evidence="1">
    <location>
        <begin position="327"/>
        <end position="337"/>
    </location>
</feature>
<evidence type="ECO:0000313" key="3">
    <source>
        <dbReference type="EMBL" id="KAL3780856.1"/>
    </source>
</evidence>
<dbReference type="AlphaFoldDB" id="A0ABD3P092"/>
<dbReference type="Pfam" id="PF00149">
    <property type="entry name" value="Metallophos"/>
    <property type="match status" value="1"/>
</dbReference>
<feature type="region of interest" description="Disordered" evidence="1">
    <location>
        <begin position="46"/>
        <end position="65"/>
    </location>
</feature>
<proteinExistence type="predicted"/>
<evidence type="ECO:0000256" key="1">
    <source>
        <dbReference type="SAM" id="MobiDB-lite"/>
    </source>
</evidence>
<gene>
    <name evidence="3" type="ORF">HJC23_001589</name>
</gene>
<dbReference type="SUPFAM" id="SSF56300">
    <property type="entry name" value="Metallo-dependent phosphatases"/>
    <property type="match status" value="1"/>
</dbReference>
<dbReference type="Gene3D" id="3.60.21.10">
    <property type="match status" value="1"/>
</dbReference>
<dbReference type="PANTHER" id="PTHR46546">
    <property type="entry name" value="SHEWANELLA-LIKE PROTEIN PHOSPHATASE 1"/>
    <property type="match status" value="1"/>
</dbReference>
<keyword evidence="4" id="KW-1185">Reference proteome</keyword>
<sequence length="399" mass="43767">MSSCSAFVVPLISRRVILQHTPCRQSIQRRLIRPSSPTILHARFFSSFPPTHDTNNNTDTNNEQHPKRNQTLLLHPTAPLHPLLHTPHDKSHPSHLHHYTLPPLTIGVDDYRPILPRGQRIVAIGDVHGDVSALHRFLVAARVIDPHTNTSTDMDAPIWTGGNTLLVQTGDILDRGGKELHCFRILCSLAHQAQQSGGQVYLLYGNHESLNAAGLFQYAFPEGNGEFEETFGKKLDESMGGNNRWRLQFGGNEPARWAALEPGGLLSGGGGDDDEERAEGGGRVKKESLMKNMLVACVLGRTVFVHGGLRAEHVSIDGEGNDDNRTAAGNNDTSHRSGISKMNAQARKWITHQHHGPNNNYGDYQTVEQVIASAQHRARLASKSMPDCLGGSEPPVPYG</sequence>
<feature type="region of interest" description="Disordered" evidence="1">
    <location>
        <begin position="261"/>
        <end position="284"/>
    </location>
</feature>
<evidence type="ECO:0000259" key="2">
    <source>
        <dbReference type="Pfam" id="PF00149"/>
    </source>
</evidence>
<reference evidence="3 4" key="1">
    <citation type="journal article" date="2020" name="G3 (Bethesda)">
        <title>Improved Reference Genome for Cyclotella cryptica CCMP332, a Model for Cell Wall Morphogenesis, Salinity Adaptation, and Lipid Production in Diatoms (Bacillariophyta).</title>
        <authorList>
            <person name="Roberts W.R."/>
            <person name="Downey K.M."/>
            <person name="Ruck E.C."/>
            <person name="Traller J.C."/>
            <person name="Alverson A.J."/>
        </authorList>
    </citation>
    <scope>NUCLEOTIDE SEQUENCE [LARGE SCALE GENOMIC DNA]</scope>
    <source>
        <strain evidence="3 4">CCMP332</strain>
    </source>
</reference>
<feature type="region of interest" description="Disordered" evidence="1">
    <location>
        <begin position="314"/>
        <end position="337"/>
    </location>
</feature>
<accession>A0ABD3P092</accession>
<feature type="domain" description="Calcineurin-like phosphoesterase" evidence="2">
    <location>
        <begin position="120"/>
        <end position="366"/>
    </location>
</feature>
<protein>
    <recommendedName>
        <fullName evidence="2">Calcineurin-like phosphoesterase domain-containing protein</fullName>
    </recommendedName>
</protein>
<dbReference type="PANTHER" id="PTHR46546:SF4">
    <property type="entry name" value="SHEWANELLA-LIKE PROTEIN PHOSPHATASE 1"/>
    <property type="match status" value="1"/>
</dbReference>
<dbReference type="EMBL" id="JABMIG020000336">
    <property type="protein sequence ID" value="KAL3780856.1"/>
    <property type="molecule type" value="Genomic_DNA"/>
</dbReference>
<organism evidence="3 4">
    <name type="scientific">Cyclotella cryptica</name>
    <dbReference type="NCBI Taxonomy" id="29204"/>
    <lineage>
        <taxon>Eukaryota</taxon>
        <taxon>Sar</taxon>
        <taxon>Stramenopiles</taxon>
        <taxon>Ochrophyta</taxon>
        <taxon>Bacillariophyta</taxon>
        <taxon>Coscinodiscophyceae</taxon>
        <taxon>Thalassiosirophycidae</taxon>
        <taxon>Stephanodiscales</taxon>
        <taxon>Stephanodiscaceae</taxon>
        <taxon>Cyclotella</taxon>
    </lineage>
</organism>
<evidence type="ECO:0000313" key="4">
    <source>
        <dbReference type="Proteomes" id="UP001516023"/>
    </source>
</evidence>
<dbReference type="InterPro" id="IPR004843">
    <property type="entry name" value="Calcineurin-like_PHP"/>
</dbReference>
<comment type="caution">
    <text evidence="3">The sequence shown here is derived from an EMBL/GenBank/DDBJ whole genome shotgun (WGS) entry which is preliminary data.</text>
</comment>